<evidence type="ECO:0000313" key="1">
    <source>
        <dbReference type="EMBL" id="KAG0409847.1"/>
    </source>
</evidence>
<dbReference type="Proteomes" id="UP000805193">
    <property type="component" value="Unassembled WGS sequence"/>
</dbReference>
<name>A0AC60NRV1_IXOPE</name>
<evidence type="ECO:0000313" key="2">
    <source>
        <dbReference type="Proteomes" id="UP000805193"/>
    </source>
</evidence>
<gene>
    <name evidence="1" type="ORF">HPB47_013036</name>
</gene>
<keyword evidence="2" id="KW-1185">Reference proteome</keyword>
<comment type="caution">
    <text evidence="1">The sequence shown here is derived from an EMBL/GenBank/DDBJ whole genome shotgun (WGS) entry which is preliminary data.</text>
</comment>
<organism evidence="1 2">
    <name type="scientific">Ixodes persulcatus</name>
    <name type="common">Taiga tick</name>
    <dbReference type="NCBI Taxonomy" id="34615"/>
    <lineage>
        <taxon>Eukaryota</taxon>
        <taxon>Metazoa</taxon>
        <taxon>Ecdysozoa</taxon>
        <taxon>Arthropoda</taxon>
        <taxon>Chelicerata</taxon>
        <taxon>Arachnida</taxon>
        <taxon>Acari</taxon>
        <taxon>Parasitiformes</taxon>
        <taxon>Ixodida</taxon>
        <taxon>Ixodoidea</taxon>
        <taxon>Ixodidae</taxon>
        <taxon>Ixodinae</taxon>
        <taxon>Ixodes</taxon>
    </lineage>
</organism>
<dbReference type="EMBL" id="JABSTQ010011586">
    <property type="protein sequence ID" value="KAG0409847.1"/>
    <property type="molecule type" value="Genomic_DNA"/>
</dbReference>
<reference evidence="1 2" key="1">
    <citation type="journal article" date="2020" name="Cell">
        <title>Large-Scale Comparative Analyses of Tick Genomes Elucidate Their Genetic Diversity and Vector Capacities.</title>
        <authorList>
            <consortium name="Tick Genome and Microbiome Consortium (TIGMIC)"/>
            <person name="Jia N."/>
            <person name="Wang J."/>
            <person name="Shi W."/>
            <person name="Du L."/>
            <person name="Sun Y."/>
            <person name="Zhan W."/>
            <person name="Jiang J.F."/>
            <person name="Wang Q."/>
            <person name="Zhang B."/>
            <person name="Ji P."/>
            <person name="Bell-Sakyi L."/>
            <person name="Cui X.M."/>
            <person name="Yuan T.T."/>
            <person name="Jiang B.G."/>
            <person name="Yang W.F."/>
            <person name="Lam T.T."/>
            <person name="Chang Q.C."/>
            <person name="Ding S.J."/>
            <person name="Wang X.J."/>
            <person name="Zhu J.G."/>
            <person name="Ruan X.D."/>
            <person name="Zhao L."/>
            <person name="Wei J.T."/>
            <person name="Ye R.Z."/>
            <person name="Que T.C."/>
            <person name="Du C.H."/>
            <person name="Zhou Y.H."/>
            <person name="Cheng J.X."/>
            <person name="Dai P.F."/>
            <person name="Guo W.B."/>
            <person name="Han X.H."/>
            <person name="Huang E.J."/>
            <person name="Li L.F."/>
            <person name="Wei W."/>
            <person name="Gao Y.C."/>
            <person name="Liu J.Z."/>
            <person name="Shao H.Z."/>
            <person name="Wang X."/>
            <person name="Wang C.C."/>
            <person name="Yang T.C."/>
            <person name="Huo Q.B."/>
            <person name="Li W."/>
            <person name="Chen H.Y."/>
            <person name="Chen S.E."/>
            <person name="Zhou L.G."/>
            <person name="Ni X.B."/>
            <person name="Tian J.H."/>
            <person name="Sheng Y."/>
            <person name="Liu T."/>
            <person name="Pan Y.S."/>
            <person name="Xia L.Y."/>
            <person name="Li J."/>
            <person name="Zhao F."/>
            <person name="Cao W.C."/>
        </authorList>
    </citation>
    <scope>NUCLEOTIDE SEQUENCE [LARGE SCALE GENOMIC DNA]</scope>
    <source>
        <strain evidence="1">Iper-2018</strain>
    </source>
</reference>
<proteinExistence type="predicted"/>
<accession>A0AC60NRV1</accession>
<protein>
    <submittedName>
        <fullName evidence="1">Uncharacterized protein</fullName>
    </submittedName>
</protein>
<sequence>MLPRSQLWDTRIQAPGNSGRSNDGKYIQNKLDKGREKHCRDEVQKWRRRCGHIRKSRSRQHFAIRRDVKAVTDGAAKAERRAPHRRRTLSIRCIGALGNEALREYAAYINQLCGGESTPGTVYSKLCFTRSSVTSRIIGQYLPCTGGKTTCHLLQDLTIWNEFLMLLDVELKELTPRKLGVVSLGSSSRGEWRNSDHYHSFILLHWLLKEHHCIKTLQLQQAVDQENSQILFDALRLNSGLTRLNLNDCGWPGDSSMQLITAVLTMTQLEELELTKVNVTTEFVIGLHSKHSANAFECLYESETLALKVQDLTSETASEVQQRIRKTAAYLNVNFLAVVGVVADTVSCNRSDQSLAFLPLAAMNRETLISALQDDKALLEYAAHIEQLCPGMSTSQTIYAQLRDKKGSWSSRVMGRYLLCTDDGTNPCHLLQDLSIWNEFLRVLDVELKEVAPGRLGVVTLLGIYPWADWIDSDRQHPYILLHWLLREHHCIKTLEFKQAVIPGEPQLLCDALCASSQLTRFKLSDFGYLGVTSTQVVAALSAMTNLVELELTHVHVSRDVLTQLMKTLEGMRSLKSLAFYFNVMTPDDSQYFLEELSKNRAITALRIDACCFVPGEGKVFEEYLAKNAVLEDLTVEHVNETYNYHTTFNLEPLSRALGKNKTLKKLCLMSFDPQHGRHKLFFDALAKNSTLQHLEVDSLPHWGFRVEMFVDLIEKNTGLLRLYVLSSSGCSVASLAAAISRNATLQKLAIHLSDLTHENAALFLEALASNKSLEWVYIGHVYGPVIPEFCRILQETGTEARVKFCAAIDEPGRLARTLKDCPRLSENHVRLFKTMLEGNLVLRDLSLTSSEDDASLSVLRELPQCLANNYSLLKVSMNKCLRFERCMFQVQDTMRRNLSFLNRAAEFVMGLHSKHSAHAFEHLCQSEALLTKVQELACGTEPDARHKIKESAAYLDINFLAIVGVVKEGVACDRDSVHCAQVQFDQLGVDNWLKIRSYLRVSDIRDREAAESLPDSPPLKQKRKS</sequence>